<evidence type="ECO:0000313" key="1">
    <source>
        <dbReference type="EMBL" id="CAG8851053.1"/>
    </source>
</evidence>
<protein>
    <submittedName>
        <fullName evidence="1">24456_t:CDS:1</fullName>
    </submittedName>
</protein>
<feature type="non-terminal residue" evidence="1">
    <location>
        <position position="100"/>
    </location>
</feature>
<sequence length="100" mass="11813">EHDTVKEVKIAKPEINVTDSPDEFSGKDYTRIRDDRSAPLSWNRKNHKEQDSPHIKHKAVRGNKRITCTVYFAEQFDYLRRRCGIEDIYVDSLSRCSSWK</sequence>
<feature type="non-terminal residue" evidence="1">
    <location>
        <position position="1"/>
    </location>
</feature>
<dbReference type="EMBL" id="CAJVQC010173974">
    <property type="protein sequence ID" value="CAG8851053.1"/>
    <property type="molecule type" value="Genomic_DNA"/>
</dbReference>
<gene>
    <name evidence="1" type="ORF">RPERSI_LOCUS36384</name>
</gene>
<accession>A0ACA9SXN8</accession>
<evidence type="ECO:0000313" key="2">
    <source>
        <dbReference type="Proteomes" id="UP000789920"/>
    </source>
</evidence>
<name>A0ACA9SXN8_9GLOM</name>
<comment type="caution">
    <text evidence="1">The sequence shown here is derived from an EMBL/GenBank/DDBJ whole genome shotgun (WGS) entry which is preliminary data.</text>
</comment>
<reference evidence="1" key="1">
    <citation type="submission" date="2021-06" db="EMBL/GenBank/DDBJ databases">
        <authorList>
            <person name="Kallberg Y."/>
            <person name="Tangrot J."/>
            <person name="Rosling A."/>
        </authorList>
    </citation>
    <scope>NUCLEOTIDE SEQUENCE</scope>
    <source>
        <strain evidence="1">MA461A</strain>
    </source>
</reference>
<organism evidence="1 2">
    <name type="scientific">Racocetra persica</name>
    <dbReference type="NCBI Taxonomy" id="160502"/>
    <lineage>
        <taxon>Eukaryota</taxon>
        <taxon>Fungi</taxon>
        <taxon>Fungi incertae sedis</taxon>
        <taxon>Mucoromycota</taxon>
        <taxon>Glomeromycotina</taxon>
        <taxon>Glomeromycetes</taxon>
        <taxon>Diversisporales</taxon>
        <taxon>Gigasporaceae</taxon>
        <taxon>Racocetra</taxon>
    </lineage>
</organism>
<proteinExistence type="predicted"/>
<keyword evidence="2" id="KW-1185">Reference proteome</keyword>
<dbReference type="Proteomes" id="UP000789920">
    <property type="component" value="Unassembled WGS sequence"/>
</dbReference>